<dbReference type="KEGG" id="byl:A4V09_24105"/>
<dbReference type="Proteomes" id="UP000092574">
    <property type="component" value="Chromosome"/>
</dbReference>
<accession>A0A1V0QF27</accession>
<gene>
    <name evidence="1" type="ORF">A4V09_24105</name>
</gene>
<proteinExistence type="predicted"/>
<evidence type="ECO:0000313" key="2">
    <source>
        <dbReference type="Proteomes" id="UP000092574"/>
    </source>
</evidence>
<name>A0A1V0QF27_9FIRM</name>
<organism evidence="1 2">
    <name type="scientific">Blautia pseudococcoides</name>
    <dbReference type="NCBI Taxonomy" id="1796616"/>
    <lineage>
        <taxon>Bacteria</taxon>
        <taxon>Bacillati</taxon>
        <taxon>Bacillota</taxon>
        <taxon>Clostridia</taxon>
        <taxon>Lachnospirales</taxon>
        <taxon>Lachnospiraceae</taxon>
        <taxon>Blautia</taxon>
    </lineage>
</organism>
<protein>
    <submittedName>
        <fullName evidence="1">Uncharacterized protein</fullName>
    </submittedName>
</protein>
<reference evidence="1" key="1">
    <citation type="submission" date="2017-04" db="EMBL/GenBank/DDBJ databases">
        <title>Complete Genome Sequences of Twelve Strains of a Stable Defined Moderately Diverse Mouse Microbiota 2 (sDMDMm2).</title>
        <authorList>
            <person name="Uchimura Y."/>
            <person name="Wyss M."/>
            <person name="Brugiroux S."/>
            <person name="Limenitakis J.P."/>
            <person name="Stecher B."/>
            <person name="McCoy K.D."/>
            <person name="Macpherson A.J."/>
        </authorList>
    </citation>
    <scope>NUCLEOTIDE SEQUENCE</scope>
    <source>
        <strain evidence="1">YL58</strain>
    </source>
</reference>
<dbReference type="EMBL" id="CP015405">
    <property type="protein sequence ID" value="ARE64904.1"/>
    <property type="molecule type" value="Genomic_DNA"/>
</dbReference>
<keyword evidence="2" id="KW-1185">Reference proteome</keyword>
<dbReference type="STRING" id="1796616.A4V09_24105"/>
<evidence type="ECO:0000313" key="1">
    <source>
        <dbReference type="EMBL" id="ARE64904.1"/>
    </source>
</evidence>
<sequence length="69" mass="7930">MNRFRDSIPHTFHYNGRKGEAGMLKYAGKSLKHIIVFDTWDYTKPFRYNVNPAPLYASGFPPAPFSLPP</sequence>
<dbReference type="AlphaFoldDB" id="A0A1V0QF27"/>